<evidence type="ECO:0000256" key="3">
    <source>
        <dbReference type="ARBA" id="ARBA00012920"/>
    </source>
</evidence>
<gene>
    <name evidence="17" type="ORF">C9I98_10945</name>
</gene>
<dbReference type="PROSITE" id="PS00144">
    <property type="entry name" value="ASN_GLN_ASE_1"/>
    <property type="match status" value="1"/>
</dbReference>
<dbReference type="PRINTS" id="PR00139">
    <property type="entry name" value="ASNGLNASE"/>
</dbReference>
<evidence type="ECO:0000256" key="9">
    <source>
        <dbReference type="PIRSR" id="PIRSR001220-1"/>
    </source>
</evidence>
<evidence type="ECO:0000256" key="8">
    <source>
        <dbReference type="ARBA" id="ARBA00049366"/>
    </source>
</evidence>
<dbReference type="AlphaFoldDB" id="A0A2T3NUL3"/>
<feature type="active site" evidence="11">
    <location>
        <position position="37"/>
    </location>
</feature>
<dbReference type="PIRSF" id="PIRSF001220">
    <property type="entry name" value="L-ASNase_gatD"/>
    <property type="match status" value="1"/>
</dbReference>
<dbReference type="CDD" id="cd08964">
    <property type="entry name" value="L-asparaginase_II"/>
    <property type="match status" value="1"/>
</dbReference>
<accession>A0A2T3NUL3</accession>
<keyword evidence="7" id="KW-1015">Disulfide bond</keyword>
<dbReference type="InterPro" id="IPR037152">
    <property type="entry name" value="L-asparaginase_N_sf"/>
</dbReference>
<keyword evidence="4 14" id="KW-0732">Signal</keyword>
<evidence type="ECO:0000256" key="2">
    <source>
        <dbReference type="ARBA" id="ARBA00010518"/>
    </source>
</evidence>
<evidence type="ECO:0000256" key="4">
    <source>
        <dbReference type="ARBA" id="ARBA00022729"/>
    </source>
</evidence>
<comment type="caution">
    <text evidence="17">The sequence shown here is derived from an EMBL/GenBank/DDBJ whole genome shotgun (WGS) entry which is preliminary data.</text>
</comment>
<dbReference type="SUPFAM" id="SSF53774">
    <property type="entry name" value="Glutaminase/Asparaginase"/>
    <property type="match status" value="1"/>
</dbReference>
<evidence type="ECO:0000259" key="15">
    <source>
        <dbReference type="Pfam" id="PF00710"/>
    </source>
</evidence>
<dbReference type="InterPro" id="IPR027475">
    <property type="entry name" value="Asparaginase/glutaminase_AS2"/>
</dbReference>
<evidence type="ECO:0000256" key="14">
    <source>
        <dbReference type="SAM" id="SignalP"/>
    </source>
</evidence>
<dbReference type="InterPro" id="IPR020827">
    <property type="entry name" value="Asparaginase/glutaminase_AS1"/>
</dbReference>
<dbReference type="Gene3D" id="3.40.50.40">
    <property type="match status" value="1"/>
</dbReference>
<evidence type="ECO:0000256" key="5">
    <source>
        <dbReference type="ARBA" id="ARBA00022764"/>
    </source>
</evidence>
<dbReference type="SMART" id="SM00870">
    <property type="entry name" value="Asparaginase"/>
    <property type="match status" value="1"/>
</dbReference>
<dbReference type="EC" id="3.5.1.1" evidence="3"/>
<evidence type="ECO:0000256" key="1">
    <source>
        <dbReference type="ARBA" id="ARBA00004418"/>
    </source>
</evidence>
<comment type="catalytic activity">
    <reaction evidence="8">
        <text>L-asparagine + H2O = L-aspartate + NH4(+)</text>
        <dbReference type="Rhea" id="RHEA:21016"/>
        <dbReference type="ChEBI" id="CHEBI:15377"/>
        <dbReference type="ChEBI" id="CHEBI:28938"/>
        <dbReference type="ChEBI" id="CHEBI:29991"/>
        <dbReference type="ChEBI" id="CHEBI:58048"/>
        <dbReference type="EC" id="3.5.1.1"/>
    </reaction>
</comment>
<dbReference type="NCBIfam" id="TIGR00520">
    <property type="entry name" value="asnASE_II"/>
    <property type="match status" value="1"/>
</dbReference>
<dbReference type="GO" id="GO:0006528">
    <property type="term" value="P:asparagine metabolic process"/>
    <property type="evidence" value="ECO:0007669"/>
    <property type="project" value="InterPro"/>
</dbReference>
<dbReference type="Pfam" id="PF17763">
    <property type="entry name" value="Asparaginase_C"/>
    <property type="match status" value="1"/>
</dbReference>
<comment type="similarity">
    <text evidence="2 13">Belongs to the asparaginase 1 family.</text>
</comment>
<evidence type="ECO:0000313" key="17">
    <source>
        <dbReference type="EMBL" id="PSW19964.1"/>
    </source>
</evidence>
<dbReference type="PIRSF" id="PIRSF500176">
    <property type="entry name" value="L_ASNase"/>
    <property type="match status" value="1"/>
</dbReference>
<evidence type="ECO:0000256" key="13">
    <source>
        <dbReference type="RuleBase" id="RU004456"/>
    </source>
</evidence>
<proteinExistence type="inferred from homology"/>
<dbReference type="GO" id="GO:0004067">
    <property type="term" value="F:asparaginase activity"/>
    <property type="evidence" value="ECO:0007669"/>
    <property type="project" value="UniProtKB-UniRule"/>
</dbReference>
<dbReference type="NCBIfam" id="NF008304">
    <property type="entry name" value="PRK11096.1"/>
    <property type="match status" value="1"/>
</dbReference>
<keyword evidence="6" id="KW-0378">Hydrolase</keyword>
<name>A0A2T3NUL3_9GAMM</name>
<dbReference type="FunFam" id="3.40.50.40:FF:000002">
    <property type="entry name" value="L-asparaginase 2"/>
    <property type="match status" value="1"/>
</dbReference>
<dbReference type="Proteomes" id="UP000241771">
    <property type="component" value="Unassembled WGS sequence"/>
</dbReference>
<feature type="binding site" evidence="10">
    <location>
        <begin position="116"/>
        <end position="117"/>
    </location>
    <ligand>
        <name>substrate</name>
    </ligand>
</feature>
<dbReference type="InterPro" id="IPR027473">
    <property type="entry name" value="L-asparaginase_C"/>
</dbReference>
<keyword evidence="18" id="KW-1185">Reference proteome</keyword>
<reference evidence="17 18" key="1">
    <citation type="submission" date="2018-01" db="EMBL/GenBank/DDBJ databases">
        <title>Whole genome sequencing of Histamine producing bacteria.</title>
        <authorList>
            <person name="Butler K."/>
        </authorList>
    </citation>
    <scope>NUCLEOTIDE SEQUENCE [LARGE SCALE GENOMIC DNA]</scope>
    <source>
        <strain evidence="17 18">DSM 100436</strain>
    </source>
</reference>
<dbReference type="PROSITE" id="PS00917">
    <property type="entry name" value="ASN_GLN_ASE_2"/>
    <property type="match status" value="1"/>
</dbReference>
<dbReference type="GO" id="GO:0042597">
    <property type="term" value="C:periplasmic space"/>
    <property type="evidence" value="ECO:0007669"/>
    <property type="project" value="UniProtKB-SubCell"/>
</dbReference>
<feature type="active site" evidence="12">
    <location>
        <position position="116"/>
    </location>
</feature>
<keyword evidence="5" id="KW-0574">Periplasm</keyword>
<dbReference type="RefSeq" id="WP_107271960.1">
    <property type="nucleotide sequence ID" value="NZ_PYMA01000005.1"/>
</dbReference>
<evidence type="ECO:0000256" key="12">
    <source>
        <dbReference type="PROSITE-ProRule" id="PRU10100"/>
    </source>
</evidence>
<dbReference type="InterPro" id="IPR040919">
    <property type="entry name" value="Asparaginase_C"/>
</dbReference>
<evidence type="ECO:0000313" key="18">
    <source>
        <dbReference type="Proteomes" id="UP000241771"/>
    </source>
</evidence>
<dbReference type="PANTHER" id="PTHR11707:SF28">
    <property type="entry name" value="60 KDA LYSOPHOSPHOLIPASE"/>
    <property type="match status" value="1"/>
</dbReference>
<feature type="signal peptide" evidence="14">
    <location>
        <begin position="1"/>
        <end position="23"/>
    </location>
</feature>
<feature type="active site" description="O-isoaspartyl threonine intermediate" evidence="9">
    <location>
        <position position="37"/>
    </location>
</feature>
<dbReference type="EMBL" id="PYMA01000005">
    <property type="protein sequence ID" value="PSW19964.1"/>
    <property type="molecule type" value="Genomic_DNA"/>
</dbReference>
<dbReference type="InterPro" id="IPR036152">
    <property type="entry name" value="Asp/glu_Ase-like_sf"/>
</dbReference>
<organism evidence="17 18">
    <name type="scientific">Photobacterium sanctipauli</name>
    <dbReference type="NCBI Taxonomy" id="1342794"/>
    <lineage>
        <taxon>Bacteria</taxon>
        <taxon>Pseudomonadati</taxon>
        <taxon>Pseudomonadota</taxon>
        <taxon>Gammaproteobacteria</taxon>
        <taxon>Vibrionales</taxon>
        <taxon>Vibrionaceae</taxon>
        <taxon>Photobacterium</taxon>
    </lineage>
</organism>
<dbReference type="FunFam" id="3.40.50.1170:FF:000001">
    <property type="entry name" value="L-asparaginase 2"/>
    <property type="match status" value="1"/>
</dbReference>
<evidence type="ECO:0000256" key="6">
    <source>
        <dbReference type="ARBA" id="ARBA00022801"/>
    </source>
</evidence>
<dbReference type="PANTHER" id="PTHR11707">
    <property type="entry name" value="L-ASPARAGINASE"/>
    <property type="match status" value="1"/>
</dbReference>
<sequence>MKNNLITIGLFVAGVSISGLSMAADLPNIKILATGGTIAGSGQSATDSNYTAGKVGVDSLIHAVPQMTKVADISGEQVVSIGSQDMNDEVWLTLSKRVNELLAKDDVDGVVITHGTDTMEETAYFLDLTVNSDKPVVLVGAMRPSTAMSADGPVNLYNAVVTAADEDSAGRGVLVAMNDTVFGARDVTKTSTTAVNTFQAPNVGPVGYIHNSDVKYQKDNAHHHNGESVFDISKLEALPKVGIVYNYANASDLPVKAFVEAEYDGIVSAGVGNGNMFHTVFDQLAKASEEGVMVVRSARTPTGSTTLDAEVDDDKYGFVASGTLNPQKARILLMLSLTQTQDYKEVQKMFQYY</sequence>
<feature type="domain" description="L-asparaginase N-terminal" evidence="15">
    <location>
        <begin position="28"/>
        <end position="220"/>
    </location>
</feature>
<evidence type="ECO:0000256" key="11">
    <source>
        <dbReference type="PROSITE-ProRule" id="PRU10099"/>
    </source>
</evidence>
<dbReference type="InterPro" id="IPR006034">
    <property type="entry name" value="Asparaginase/glutaminase-like"/>
</dbReference>
<feature type="chain" id="PRO_5015748267" description="asparaginase" evidence="14">
    <location>
        <begin position="24"/>
        <end position="353"/>
    </location>
</feature>
<evidence type="ECO:0000256" key="10">
    <source>
        <dbReference type="PIRSR" id="PIRSR001220-2"/>
    </source>
</evidence>
<evidence type="ECO:0000259" key="16">
    <source>
        <dbReference type="Pfam" id="PF17763"/>
    </source>
</evidence>
<dbReference type="PROSITE" id="PS51732">
    <property type="entry name" value="ASN_GLN_ASE_3"/>
    <property type="match status" value="1"/>
</dbReference>
<feature type="binding site" evidence="10">
    <location>
        <position position="83"/>
    </location>
    <ligand>
        <name>substrate</name>
    </ligand>
</feature>
<comment type="subcellular location">
    <subcellularLocation>
        <location evidence="1">Periplasm</location>
    </subcellularLocation>
</comment>
<dbReference type="InterPro" id="IPR004550">
    <property type="entry name" value="AsnASE_II"/>
</dbReference>
<dbReference type="Gene3D" id="3.40.50.1170">
    <property type="entry name" value="L-asparaginase, N-terminal domain"/>
    <property type="match status" value="1"/>
</dbReference>
<dbReference type="Pfam" id="PF00710">
    <property type="entry name" value="Asparaginase"/>
    <property type="match status" value="1"/>
</dbReference>
<evidence type="ECO:0000256" key="7">
    <source>
        <dbReference type="ARBA" id="ARBA00023157"/>
    </source>
</evidence>
<protein>
    <recommendedName>
        <fullName evidence="3">asparaginase</fullName>
        <ecNumber evidence="3">3.5.1.1</ecNumber>
    </recommendedName>
</protein>
<dbReference type="InterPro" id="IPR027474">
    <property type="entry name" value="L-asparaginase_N"/>
</dbReference>
<feature type="domain" description="Asparaginase/glutaminase C-terminal" evidence="16">
    <location>
        <begin position="240"/>
        <end position="350"/>
    </location>
</feature>